<dbReference type="Proteomes" id="UP000019443">
    <property type="component" value="Plasmid pLPU83d"/>
</dbReference>
<protein>
    <submittedName>
        <fullName evidence="1">Uncharacterized protein</fullName>
    </submittedName>
</protein>
<keyword evidence="1" id="KW-0614">Plasmid</keyword>
<dbReference type="KEGG" id="rhl:LPU83_pLPU83d_1069"/>
<gene>
    <name evidence="1" type="ORF">LPU83_pLPU83d_1069</name>
</gene>
<geneLocation type="plasmid" evidence="1 2">
    <name>pLPU83d</name>
</geneLocation>
<organism evidence="1 2">
    <name type="scientific">Rhizobium favelukesii</name>
    <dbReference type="NCBI Taxonomy" id="348824"/>
    <lineage>
        <taxon>Bacteria</taxon>
        <taxon>Pseudomonadati</taxon>
        <taxon>Pseudomonadota</taxon>
        <taxon>Alphaproteobacteria</taxon>
        <taxon>Hyphomicrobiales</taxon>
        <taxon>Rhizobiaceae</taxon>
        <taxon>Rhizobium/Agrobacterium group</taxon>
        <taxon>Rhizobium</taxon>
    </lineage>
</organism>
<name>W6RNY7_9HYPH</name>
<dbReference type="HOGENOM" id="CLU_2571488_0_0_5"/>
<proteinExistence type="predicted"/>
<dbReference type="AlphaFoldDB" id="W6RNY7"/>
<keyword evidence="2" id="KW-1185">Reference proteome</keyword>
<dbReference type="EMBL" id="HG916855">
    <property type="protein sequence ID" value="CDM62439.1"/>
    <property type="molecule type" value="Genomic_DNA"/>
</dbReference>
<evidence type="ECO:0000313" key="2">
    <source>
        <dbReference type="Proteomes" id="UP000019443"/>
    </source>
</evidence>
<reference evidence="1" key="1">
    <citation type="submission" date="2013-11" db="EMBL/GenBank/DDBJ databases">
        <title>Draft genome sequence of the broad-host-range Rhizobium sp. LPU83 strain, a member of the low-genetic diversity Oregon-like Rhizobium sp. group.</title>
        <authorList>
            <person name="Wibberg D."/>
            <person name="Puehler A."/>
            <person name="Schlueter A."/>
        </authorList>
    </citation>
    <scope>NUCLEOTIDE SEQUENCE [LARGE SCALE GENOMIC DNA]</scope>
    <source>
        <strain evidence="1">LPU83</strain>
        <plasmid evidence="1">pLPU83d</plasmid>
    </source>
</reference>
<dbReference type="RefSeq" id="WP_024318997.1">
    <property type="nucleotide sequence ID" value="NZ_ATTO01000138.1"/>
</dbReference>
<dbReference type="PATRIC" id="fig|348824.6.peg.6764"/>
<evidence type="ECO:0000313" key="1">
    <source>
        <dbReference type="EMBL" id="CDM62439.1"/>
    </source>
</evidence>
<sequence length="81" mass="9148">MESRRYNLHKNLNIYWTIFDGTTGQKAVVNGFVRDMLTAEEGDELVGMLNRIDEERPPSFYASLTVDIRSPNTPFNPLGGA</sequence>
<accession>W6RNY7</accession>